<feature type="transmembrane region" description="Helical" evidence="5">
    <location>
        <begin position="73"/>
        <end position="92"/>
    </location>
</feature>
<dbReference type="InterPro" id="IPR002781">
    <property type="entry name" value="TM_pro_TauE-like"/>
</dbReference>
<keyword evidence="4 5" id="KW-0472">Membrane</keyword>
<feature type="transmembrane region" description="Helical" evidence="5">
    <location>
        <begin position="170"/>
        <end position="187"/>
    </location>
</feature>
<evidence type="ECO:0000256" key="1">
    <source>
        <dbReference type="ARBA" id="ARBA00004141"/>
    </source>
</evidence>
<dbReference type="PANTHER" id="PTHR43701">
    <property type="entry name" value="MEMBRANE TRANSPORTER PROTEIN MJ0441-RELATED"/>
    <property type="match status" value="1"/>
</dbReference>
<feature type="transmembrane region" description="Helical" evidence="5">
    <location>
        <begin position="127"/>
        <end position="158"/>
    </location>
</feature>
<keyword evidence="5" id="KW-1003">Cell membrane</keyword>
<organism evidence="6 7">
    <name type="scientific">Thermococcus siculi</name>
    <dbReference type="NCBI Taxonomy" id="72803"/>
    <lineage>
        <taxon>Archaea</taxon>
        <taxon>Methanobacteriati</taxon>
        <taxon>Methanobacteriota</taxon>
        <taxon>Thermococci</taxon>
        <taxon>Thermococcales</taxon>
        <taxon>Thermococcaceae</taxon>
        <taxon>Thermococcus</taxon>
    </lineage>
</organism>
<dbReference type="InterPro" id="IPR051598">
    <property type="entry name" value="TSUP/Inactive_protease-like"/>
</dbReference>
<gene>
    <name evidence="6" type="ORF">A3L11_06095</name>
</gene>
<dbReference type="OrthoDB" id="100793at2157"/>
<proteinExistence type="inferred from homology"/>
<evidence type="ECO:0000256" key="3">
    <source>
        <dbReference type="ARBA" id="ARBA00022989"/>
    </source>
</evidence>
<dbReference type="KEGG" id="tsl:A3L11_06095"/>
<feature type="transmembrane region" description="Helical" evidence="5">
    <location>
        <begin position="6"/>
        <end position="31"/>
    </location>
</feature>
<dbReference type="EMBL" id="CP015103">
    <property type="protein sequence ID" value="ASJ08815.1"/>
    <property type="molecule type" value="Genomic_DNA"/>
</dbReference>
<evidence type="ECO:0000313" key="6">
    <source>
        <dbReference type="EMBL" id="ASJ08815.1"/>
    </source>
</evidence>
<evidence type="ECO:0000256" key="2">
    <source>
        <dbReference type="ARBA" id="ARBA00022692"/>
    </source>
</evidence>
<feature type="transmembrane region" description="Helical" evidence="5">
    <location>
        <begin position="193"/>
        <end position="209"/>
    </location>
</feature>
<reference evidence="6 7" key="1">
    <citation type="submission" date="2016-04" db="EMBL/GenBank/DDBJ databases">
        <title>Complete genome sequence of Thermococcus siculi type strain RG-20.</title>
        <authorList>
            <person name="Oger P.M."/>
        </authorList>
    </citation>
    <scope>NUCLEOTIDE SEQUENCE [LARGE SCALE GENOMIC DNA]</scope>
    <source>
        <strain evidence="6 7">RG-20</strain>
    </source>
</reference>
<comment type="similarity">
    <text evidence="5">Belongs to the 4-toluene sulfonate uptake permease (TSUP) (TC 2.A.102) family.</text>
</comment>
<evidence type="ECO:0000313" key="7">
    <source>
        <dbReference type="Proteomes" id="UP000250125"/>
    </source>
</evidence>
<feature type="transmembrane region" description="Helical" evidence="5">
    <location>
        <begin position="43"/>
        <end position="61"/>
    </location>
</feature>
<dbReference type="GO" id="GO:0005886">
    <property type="term" value="C:plasma membrane"/>
    <property type="evidence" value="ECO:0007669"/>
    <property type="project" value="UniProtKB-SubCell"/>
</dbReference>
<dbReference type="PANTHER" id="PTHR43701:SF2">
    <property type="entry name" value="MEMBRANE TRANSPORTER PROTEIN YJNA-RELATED"/>
    <property type="match status" value="1"/>
</dbReference>
<evidence type="ECO:0000256" key="5">
    <source>
        <dbReference type="RuleBase" id="RU363041"/>
    </source>
</evidence>
<keyword evidence="3 5" id="KW-1133">Transmembrane helix</keyword>
<feature type="transmembrane region" description="Helical" evidence="5">
    <location>
        <begin position="221"/>
        <end position="239"/>
    </location>
</feature>
<dbReference type="Pfam" id="PF01925">
    <property type="entry name" value="TauE"/>
    <property type="match status" value="1"/>
</dbReference>
<dbReference type="RefSeq" id="WP_088856051.1">
    <property type="nucleotide sequence ID" value="NZ_CP015103.1"/>
</dbReference>
<comment type="subcellular location">
    <subcellularLocation>
        <location evidence="5">Cell membrane</location>
        <topology evidence="5">Multi-pass membrane protein</topology>
    </subcellularLocation>
    <subcellularLocation>
        <location evidence="1">Membrane</location>
        <topology evidence="1">Multi-pass membrane protein</topology>
    </subcellularLocation>
</comment>
<evidence type="ECO:0000256" key="4">
    <source>
        <dbReference type="ARBA" id="ARBA00023136"/>
    </source>
</evidence>
<protein>
    <recommendedName>
        <fullName evidence="5">Probable membrane transporter protein</fullName>
    </recommendedName>
</protein>
<name>A0A2Z2MMG8_9EURY</name>
<accession>A0A2Z2MMG8</accession>
<dbReference type="Proteomes" id="UP000250125">
    <property type="component" value="Chromosome"/>
</dbReference>
<keyword evidence="7" id="KW-1185">Reference proteome</keyword>
<sequence>MEKVLLVSLALFAGFIGSLMSGGSIVIFFILTSLDLPIKVAIGTLKMVIAGLTLVSSIGYLRAGVLDPRLASFLTLSAVLGAYLGSLLVLGVPEWGARLLVAVFLVIGTYFTLRGEEKREPALGGRLWQFLIGIALGFYIGVLGHASTLVAISTLGLFFRLDILRANATAKLLIFVTNLVAFLSYASHGTVDYSLGALLLVPVAIGSWLGARTAVGLSPRALRAVFLVLVVITLLNVLTW</sequence>
<dbReference type="GeneID" id="33317791"/>
<keyword evidence="2 5" id="KW-0812">Transmembrane</keyword>
<dbReference type="AlphaFoldDB" id="A0A2Z2MMG8"/>
<feature type="transmembrane region" description="Helical" evidence="5">
    <location>
        <begin position="99"/>
        <end position="115"/>
    </location>
</feature>